<organism evidence="1 2">
    <name type="scientific">Thalassotalea mangrovi</name>
    <dbReference type="NCBI Taxonomy" id="2572245"/>
    <lineage>
        <taxon>Bacteria</taxon>
        <taxon>Pseudomonadati</taxon>
        <taxon>Pseudomonadota</taxon>
        <taxon>Gammaproteobacteria</taxon>
        <taxon>Alteromonadales</taxon>
        <taxon>Colwelliaceae</taxon>
        <taxon>Thalassotalea</taxon>
    </lineage>
</organism>
<keyword evidence="2" id="KW-1185">Reference proteome</keyword>
<evidence type="ECO:0000313" key="2">
    <source>
        <dbReference type="Proteomes" id="UP000307999"/>
    </source>
</evidence>
<dbReference type="OrthoDB" id="7060650at2"/>
<proteinExistence type="predicted"/>
<dbReference type="RefSeq" id="WP_136734845.1">
    <property type="nucleotide sequence ID" value="NZ_SWDB01000009.1"/>
</dbReference>
<name>A0A4V5NUG0_9GAMM</name>
<dbReference type="AlphaFoldDB" id="A0A4V5NUG0"/>
<comment type="caution">
    <text evidence="1">The sequence shown here is derived from an EMBL/GenBank/DDBJ whole genome shotgun (WGS) entry which is preliminary data.</text>
</comment>
<protein>
    <submittedName>
        <fullName evidence="1">Uncharacterized protein</fullName>
    </submittedName>
</protein>
<dbReference type="EMBL" id="SWDB01000009">
    <property type="protein sequence ID" value="TKB46269.1"/>
    <property type="molecule type" value="Genomic_DNA"/>
</dbReference>
<reference evidence="1 2" key="1">
    <citation type="submission" date="2019-04" db="EMBL/GenBank/DDBJ databases">
        <title>Thalassotalea guangxiensis sp. nov., isolated from sediment of the coastal wetland.</title>
        <authorList>
            <person name="Zheng S."/>
            <person name="Zhang D."/>
        </authorList>
    </citation>
    <scope>NUCLEOTIDE SEQUENCE [LARGE SCALE GENOMIC DNA]</scope>
    <source>
        <strain evidence="1 2">ZS-4</strain>
    </source>
</reference>
<sequence>MSFWKELFDIYQHKLQSRRLASGAGRALVQEMKTNLCLLAEALDSPNDSPDLIASLSDSAFMYYCQQGYDFNTFNQQKLTVSTTREIREFNQYLSQSTEDLVYRAYQRIRVLKAFAKSQNAIKSQRRIQSLLRYHIMLIAHIQGQSLSTSN</sequence>
<dbReference type="Proteomes" id="UP000307999">
    <property type="component" value="Unassembled WGS sequence"/>
</dbReference>
<evidence type="ECO:0000313" key="1">
    <source>
        <dbReference type="EMBL" id="TKB46269.1"/>
    </source>
</evidence>
<gene>
    <name evidence="1" type="ORF">E8M12_04245</name>
</gene>
<accession>A0A4V5NUG0</accession>